<evidence type="ECO:0000313" key="1">
    <source>
        <dbReference type="EMBL" id="NSE18098.1"/>
    </source>
</evidence>
<accession>A0ABX2GIT2</accession>
<comment type="caution">
    <text evidence="1">The sequence shown here is derived from an EMBL/GenBank/DDBJ whole genome shotgun (WGS) entry which is preliminary data.</text>
</comment>
<name>A0ABX2GIT2_9FIRM</name>
<evidence type="ECO:0000313" key="2">
    <source>
        <dbReference type="Proteomes" id="UP000768180"/>
    </source>
</evidence>
<dbReference type="EMBL" id="JAAITQ010000080">
    <property type="protein sequence ID" value="NSE18098.1"/>
    <property type="molecule type" value="Genomic_DNA"/>
</dbReference>
<organism evidence="1 2">
    <name type="scientific">Fusicatenibacter saccharivorans</name>
    <dbReference type="NCBI Taxonomy" id="1150298"/>
    <lineage>
        <taxon>Bacteria</taxon>
        <taxon>Bacillati</taxon>
        <taxon>Bacillota</taxon>
        <taxon>Clostridia</taxon>
        <taxon>Lachnospirales</taxon>
        <taxon>Lachnospiraceae</taxon>
        <taxon>Fusicatenibacter</taxon>
    </lineage>
</organism>
<dbReference type="Proteomes" id="UP000768180">
    <property type="component" value="Unassembled WGS sequence"/>
</dbReference>
<proteinExistence type="predicted"/>
<reference evidence="1 2" key="1">
    <citation type="journal article" date="2020" name="Cell Host Microbe">
        <title>Functional and Genomic Variation between Human-Derived Isolates of Lachnospiraceae Reveals Inter- and Intra-Species Diversity.</title>
        <authorList>
            <person name="Sorbara M.T."/>
            <person name="Littmann E.R."/>
            <person name="Fontana E."/>
            <person name="Moody T.U."/>
            <person name="Kohout C.E."/>
            <person name="Gjonbalaj M."/>
            <person name="Eaton V."/>
            <person name="Seok R."/>
            <person name="Leiner I.M."/>
            <person name="Pamer E.G."/>
        </authorList>
    </citation>
    <scope>NUCLEOTIDE SEQUENCE [LARGE SCALE GENOMIC DNA]</scope>
    <source>
        <strain evidence="1 2">MSK.14.54</strain>
    </source>
</reference>
<protein>
    <submittedName>
        <fullName evidence="1">Uncharacterized protein</fullName>
    </submittedName>
</protein>
<gene>
    <name evidence="1" type="ORF">G5B05_17365</name>
</gene>
<sequence>MNGYETMSESYKILMQRGEIEKEAAEKAIRVYDFLAGCDTDDLFQRFDPRFFSPRCNQRRTG</sequence>
<dbReference type="RefSeq" id="WP_173830464.1">
    <property type="nucleotide sequence ID" value="NZ_JAAITQ010000080.1"/>
</dbReference>
<keyword evidence="2" id="KW-1185">Reference proteome</keyword>